<dbReference type="EMBL" id="DUZY01000002">
    <property type="protein sequence ID" value="DAD29736.1"/>
    <property type="molecule type" value="Genomic_DNA"/>
</dbReference>
<organism evidence="1 3">
    <name type="scientific">Nelumbo nucifera</name>
    <name type="common">Sacred lotus</name>
    <dbReference type="NCBI Taxonomy" id="4432"/>
    <lineage>
        <taxon>Eukaryota</taxon>
        <taxon>Viridiplantae</taxon>
        <taxon>Streptophyta</taxon>
        <taxon>Embryophyta</taxon>
        <taxon>Tracheophyta</taxon>
        <taxon>Spermatophyta</taxon>
        <taxon>Magnoliopsida</taxon>
        <taxon>Proteales</taxon>
        <taxon>Nelumbonaceae</taxon>
        <taxon>Nelumbo</taxon>
    </lineage>
</organism>
<protein>
    <submittedName>
        <fullName evidence="1">Uncharacterized protein</fullName>
    </submittedName>
</protein>
<dbReference type="EMBL" id="DUZY01000002">
    <property type="protein sequence ID" value="DAD30238.1"/>
    <property type="molecule type" value="Genomic_DNA"/>
</dbReference>
<proteinExistence type="predicted"/>
<name>A0A822YFF4_NELNU</name>
<dbReference type="AlphaFoldDB" id="A0A822YFF4"/>
<comment type="caution">
    <text evidence="1">The sequence shown here is derived from an EMBL/GenBank/DDBJ whole genome shotgun (WGS) entry which is preliminary data.</text>
</comment>
<dbReference type="Proteomes" id="UP000607653">
    <property type="component" value="Unassembled WGS sequence"/>
</dbReference>
<reference evidence="1 3" key="1">
    <citation type="journal article" date="2020" name="Mol. Biol. Evol.">
        <title>Distinct Expression and Methylation Patterns for Genes with Different Fates following a Single Whole-Genome Duplication in Flowering Plants.</title>
        <authorList>
            <person name="Shi T."/>
            <person name="Rahmani R.S."/>
            <person name="Gugger P.F."/>
            <person name="Wang M."/>
            <person name="Li H."/>
            <person name="Zhang Y."/>
            <person name="Li Z."/>
            <person name="Wang Q."/>
            <person name="Van de Peer Y."/>
            <person name="Marchal K."/>
            <person name="Chen J."/>
        </authorList>
    </citation>
    <scope>NUCLEOTIDE SEQUENCE [LARGE SCALE GENOMIC DNA]</scope>
    <source>
        <tissue evidence="1">Leaf</tissue>
    </source>
</reference>
<evidence type="ECO:0000313" key="1">
    <source>
        <dbReference type="EMBL" id="DAD29736.1"/>
    </source>
</evidence>
<evidence type="ECO:0000313" key="2">
    <source>
        <dbReference type="EMBL" id="DAD30238.1"/>
    </source>
</evidence>
<gene>
    <name evidence="1" type="ORF">HUJ06_031203</name>
    <name evidence="2" type="ORF">HUJ06_031706</name>
</gene>
<accession>A0A822YFF4</accession>
<sequence>MSNSLSYWVIGRYGRRWLSRSVTGGSFISDEIFVNKINSMNKGKVRAKMTRGNK</sequence>
<keyword evidence="3" id="KW-1185">Reference proteome</keyword>
<evidence type="ECO:0000313" key="3">
    <source>
        <dbReference type="Proteomes" id="UP000607653"/>
    </source>
</evidence>